<dbReference type="SUPFAM" id="SSF53067">
    <property type="entry name" value="Actin-like ATPase domain"/>
    <property type="match status" value="2"/>
</dbReference>
<evidence type="ECO:0000313" key="10">
    <source>
        <dbReference type="EMBL" id="QGG79618.1"/>
    </source>
</evidence>
<dbReference type="AlphaFoldDB" id="A0A5Q2Q6X5"/>
<feature type="site" description="Transition state stabilizer" evidence="8">
    <location>
        <position position="190"/>
    </location>
</feature>
<evidence type="ECO:0000256" key="8">
    <source>
        <dbReference type="HAMAP-Rule" id="MF_00020"/>
    </source>
</evidence>
<dbReference type="PANTHER" id="PTHR21060">
    <property type="entry name" value="ACETATE KINASE"/>
    <property type="match status" value="1"/>
</dbReference>
<accession>A0A5Q2Q6X5</accession>
<dbReference type="Gene3D" id="3.30.420.40">
    <property type="match status" value="2"/>
</dbReference>
<evidence type="ECO:0000256" key="9">
    <source>
        <dbReference type="RuleBase" id="RU003835"/>
    </source>
</evidence>
<keyword evidence="3 8" id="KW-0479">Metal-binding</keyword>
<keyword evidence="7 8" id="KW-0460">Magnesium</keyword>
<comment type="caution">
    <text evidence="8">Lacks conserved residue(s) required for the propagation of feature annotation.</text>
</comment>
<evidence type="ECO:0000256" key="1">
    <source>
        <dbReference type="ARBA" id="ARBA00022490"/>
    </source>
</evidence>
<comment type="subcellular location">
    <subcellularLocation>
        <location evidence="8">Cytoplasm</location>
    </subcellularLocation>
</comment>
<organism evidence="10 11">
    <name type="scientific">Litorivicinus lipolyticus</name>
    <dbReference type="NCBI Taxonomy" id="418701"/>
    <lineage>
        <taxon>Bacteria</taxon>
        <taxon>Pseudomonadati</taxon>
        <taxon>Pseudomonadota</taxon>
        <taxon>Gammaproteobacteria</taxon>
        <taxon>Oceanospirillales</taxon>
        <taxon>Litorivicinaceae</taxon>
        <taxon>Litorivicinus</taxon>
    </lineage>
</organism>
<dbReference type="Pfam" id="PF00871">
    <property type="entry name" value="Acetate_kinase"/>
    <property type="match status" value="1"/>
</dbReference>
<proteinExistence type="inferred from homology"/>
<evidence type="ECO:0000256" key="4">
    <source>
        <dbReference type="ARBA" id="ARBA00022741"/>
    </source>
</evidence>
<evidence type="ECO:0000256" key="5">
    <source>
        <dbReference type="ARBA" id="ARBA00022777"/>
    </source>
</evidence>
<dbReference type="InterPro" id="IPR000890">
    <property type="entry name" value="Aliphatic_acid_kin_short-chain"/>
</dbReference>
<evidence type="ECO:0000256" key="6">
    <source>
        <dbReference type="ARBA" id="ARBA00022840"/>
    </source>
</evidence>
<dbReference type="GO" id="GO:0005524">
    <property type="term" value="F:ATP binding"/>
    <property type="evidence" value="ECO:0007669"/>
    <property type="project" value="UniProtKB-KW"/>
</dbReference>
<dbReference type="GO" id="GO:0008776">
    <property type="term" value="F:acetate kinase activity"/>
    <property type="evidence" value="ECO:0007669"/>
    <property type="project" value="UniProtKB-UniRule"/>
</dbReference>
<comment type="similarity">
    <text evidence="8 9">Belongs to the acetokinase family.</text>
</comment>
<dbReference type="OrthoDB" id="9802453at2"/>
<evidence type="ECO:0000256" key="7">
    <source>
        <dbReference type="ARBA" id="ARBA00022842"/>
    </source>
</evidence>
<comment type="cofactor">
    <cofactor evidence="8">
        <name>Mg(2+)</name>
        <dbReference type="ChEBI" id="CHEBI:18420"/>
    </cofactor>
    <cofactor evidence="8">
        <name>Mn(2+)</name>
        <dbReference type="ChEBI" id="CHEBI:29035"/>
    </cofactor>
    <text evidence="8">Mg(2+). Can also accept Mn(2+).</text>
</comment>
<feature type="binding site" evidence="8">
    <location>
        <begin position="157"/>
        <end position="161"/>
    </location>
    <ligand>
        <name>ATP</name>
        <dbReference type="ChEBI" id="CHEBI:30616"/>
    </ligand>
</feature>
<evidence type="ECO:0000256" key="2">
    <source>
        <dbReference type="ARBA" id="ARBA00022679"/>
    </source>
</evidence>
<keyword evidence="4 8" id="KW-0547">Nucleotide-binding</keyword>
<feature type="binding site" evidence="8">
    <location>
        <begin position="275"/>
        <end position="279"/>
    </location>
    <ligand>
        <name>ATP</name>
        <dbReference type="ChEBI" id="CHEBI:30616"/>
    </ligand>
</feature>
<comment type="pathway">
    <text evidence="8">Metabolic intermediate biosynthesis; acetyl-CoA biosynthesis; acetyl-CoA from acetate: step 1/2.</text>
</comment>
<comment type="subunit">
    <text evidence="8">Homodimer.</text>
</comment>
<dbReference type="EC" id="2.7.2.1" evidence="8"/>
<evidence type="ECO:0000313" key="11">
    <source>
        <dbReference type="Proteomes" id="UP000388235"/>
    </source>
</evidence>
<name>A0A5Q2Q6X5_9GAMM</name>
<keyword evidence="2 8" id="KW-0808">Transferase</keyword>
<dbReference type="InterPro" id="IPR004372">
    <property type="entry name" value="Ac/propionate_kinase"/>
</dbReference>
<keyword evidence="11" id="KW-1185">Reference proteome</keyword>
<dbReference type="KEGG" id="llp:GH975_03150"/>
<dbReference type="HAMAP" id="MF_00020">
    <property type="entry name" value="Acetate_kinase"/>
    <property type="match status" value="1"/>
</dbReference>
<keyword evidence="6 8" id="KW-0067">ATP-binding</keyword>
<gene>
    <name evidence="8" type="primary">ackA</name>
    <name evidence="10" type="ORF">GH975_03150</name>
</gene>
<comment type="function">
    <text evidence="8">Catalyzes the formation of acetyl phosphate from acetate and ATP. Can also catalyze the reverse reaction.</text>
</comment>
<dbReference type="InterPro" id="IPR043129">
    <property type="entry name" value="ATPase_NBD"/>
</dbReference>
<dbReference type="GO" id="GO:0006083">
    <property type="term" value="P:acetate metabolic process"/>
    <property type="evidence" value="ECO:0007669"/>
    <property type="project" value="TreeGrafter"/>
</dbReference>
<keyword evidence="5 8" id="KW-0418">Kinase</keyword>
<dbReference type="PRINTS" id="PR00471">
    <property type="entry name" value="ACETATEKNASE"/>
</dbReference>
<dbReference type="GO" id="GO:0006085">
    <property type="term" value="P:acetyl-CoA biosynthetic process"/>
    <property type="evidence" value="ECO:0007669"/>
    <property type="project" value="UniProtKB-UniRule"/>
</dbReference>
<dbReference type="EMBL" id="CP045871">
    <property type="protein sequence ID" value="QGG79618.1"/>
    <property type="molecule type" value="Genomic_DNA"/>
</dbReference>
<dbReference type="GO" id="GO:0000287">
    <property type="term" value="F:magnesium ion binding"/>
    <property type="evidence" value="ECO:0007669"/>
    <property type="project" value="UniProtKB-UniRule"/>
</dbReference>
<feature type="active site" description="Proton donor/acceptor" evidence="8">
    <location>
        <position position="104"/>
    </location>
</feature>
<reference evidence="10 11" key="1">
    <citation type="submission" date="2019-11" db="EMBL/GenBank/DDBJ databases">
        <authorList>
            <person name="Khan S.A."/>
            <person name="Jeon C.O."/>
            <person name="Chun B.H."/>
        </authorList>
    </citation>
    <scope>NUCLEOTIDE SEQUENCE [LARGE SCALE GENOMIC DNA]</scope>
    <source>
        <strain evidence="10 11">IMCC 1097</strain>
    </source>
</reference>
<dbReference type="PANTHER" id="PTHR21060:SF21">
    <property type="entry name" value="ACETATE KINASE"/>
    <property type="match status" value="1"/>
</dbReference>
<protein>
    <recommendedName>
        <fullName evidence="8">Acetate kinase</fullName>
        <ecNumber evidence="8">2.7.2.1</ecNumber>
    </recommendedName>
    <alternativeName>
        <fullName evidence="8">Acetokinase</fullName>
    </alternativeName>
</protein>
<dbReference type="GO" id="GO:0005829">
    <property type="term" value="C:cytosol"/>
    <property type="evidence" value="ECO:0007669"/>
    <property type="project" value="TreeGrafter"/>
</dbReference>
<comment type="catalytic activity">
    <reaction evidence="8">
        <text>acetate + ATP = acetyl phosphate + ADP</text>
        <dbReference type="Rhea" id="RHEA:11352"/>
        <dbReference type="ChEBI" id="CHEBI:22191"/>
        <dbReference type="ChEBI" id="CHEBI:30089"/>
        <dbReference type="ChEBI" id="CHEBI:30616"/>
        <dbReference type="ChEBI" id="CHEBI:456216"/>
        <dbReference type="EC" id="2.7.2.1"/>
    </reaction>
</comment>
<keyword evidence="1 8" id="KW-0963">Cytoplasm</keyword>
<sequence>MSEIWVINRGSSTLKLARYDAATRACIERLTVAANANLPSGTPVAIGHRVVHGGPHFREPVVIDAAVLSQLRELTPLAPLHQGPSLDAIETLAALNVPQIACFDTAFHTTQSTLMSRLPVPETLTHGGLRNIGFHGLSYDYIARQLGPNSGRWVALHLGSGASACALFNGVSQGTSMGFSPLDGLIMGTRPGRLDPGLLLHWWRQGYSVDEVEHELYFNSGLKALAGDSDMQFLLARDDAHARAAIDQFCLSAARAVGELALLLGGLDGVVFSGGIGENAAPVRDAIAQRIAFMTGNTRVVATDEAAIIAEAVFNGIGADQSAQASTATTDS</sequence>
<dbReference type="RefSeq" id="WP_153713122.1">
    <property type="nucleotide sequence ID" value="NZ_CP045871.1"/>
</dbReference>
<evidence type="ECO:0000256" key="3">
    <source>
        <dbReference type="ARBA" id="ARBA00022723"/>
    </source>
</evidence>
<dbReference type="UniPathway" id="UPA00340">
    <property type="reaction ID" value="UER00458"/>
</dbReference>
<feature type="site" description="Transition state stabilizer" evidence="8">
    <location>
        <position position="135"/>
    </location>
</feature>
<dbReference type="Proteomes" id="UP000388235">
    <property type="component" value="Chromosome"/>
</dbReference>
<feature type="binding site" evidence="8">
    <location>
        <position position="49"/>
    </location>
    <ligand>
        <name>substrate</name>
    </ligand>
</feature>